<evidence type="ECO:0000313" key="3">
    <source>
        <dbReference type="EMBL" id="CAG5099064.1"/>
    </source>
</evidence>
<organism evidence="3 4">
    <name type="scientific">Oikopleura dioica</name>
    <name type="common">Tunicate</name>
    <dbReference type="NCBI Taxonomy" id="34765"/>
    <lineage>
        <taxon>Eukaryota</taxon>
        <taxon>Metazoa</taxon>
        <taxon>Chordata</taxon>
        <taxon>Tunicata</taxon>
        <taxon>Appendicularia</taxon>
        <taxon>Copelata</taxon>
        <taxon>Oikopleuridae</taxon>
        <taxon>Oikopleura</taxon>
    </lineage>
</organism>
<proteinExistence type="inferred from homology"/>
<dbReference type="PANTHER" id="PTHR15441">
    <property type="entry name" value="RIBONUCLEASE P PROTEIN SUBUNIT P14"/>
    <property type="match status" value="1"/>
</dbReference>
<evidence type="ECO:0000256" key="2">
    <source>
        <dbReference type="ARBA" id="ARBA00022694"/>
    </source>
</evidence>
<dbReference type="PANTHER" id="PTHR15441:SF2">
    <property type="entry name" value="RIBONUCLEASE P_MRP PROTEIN SUBUNIT POP5"/>
    <property type="match status" value="1"/>
</dbReference>
<dbReference type="Gene3D" id="3.30.70.3250">
    <property type="entry name" value="Ribonuclease P, Pop5 subunit"/>
    <property type="match status" value="1"/>
</dbReference>
<protein>
    <submittedName>
        <fullName evidence="3">Oidioi.mRNA.OKI2018_I69.XSR.g16217.t1.cds</fullName>
    </submittedName>
</protein>
<comment type="similarity">
    <text evidence="1">Belongs to the eukaryotic/archaeal RNase P protein component 2 family.</text>
</comment>
<keyword evidence="2" id="KW-0819">tRNA processing</keyword>
<dbReference type="InterPro" id="IPR038085">
    <property type="entry name" value="Rnp2-like_sf"/>
</dbReference>
<dbReference type="InterPro" id="IPR002759">
    <property type="entry name" value="Pop5/Rpp14/Rnp2-like"/>
</dbReference>
<gene>
    <name evidence="3" type="ORF">OKIOD_LOCUS7775</name>
</gene>
<dbReference type="EMBL" id="OU015569">
    <property type="protein sequence ID" value="CAG5099064.1"/>
    <property type="molecule type" value="Genomic_DNA"/>
</dbReference>
<dbReference type="Proteomes" id="UP001158576">
    <property type="component" value="Chromosome XSR"/>
</dbReference>
<reference evidence="3 4" key="1">
    <citation type="submission" date="2021-04" db="EMBL/GenBank/DDBJ databases">
        <authorList>
            <person name="Bliznina A."/>
        </authorList>
    </citation>
    <scope>NUCLEOTIDE SEQUENCE [LARGE SCALE GENOMIC DNA]</scope>
</reference>
<name>A0ABN7SJM2_OIKDI</name>
<accession>A0ABN7SJM2</accession>
<dbReference type="SUPFAM" id="SSF160350">
    <property type="entry name" value="Rnp2-like"/>
    <property type="match status" value="1"/>
</dbReference>
<sequence length="151" mass="17011">MVRYKNRSLLLELRTPGNQYCGVYLTPNTLREAIIKALRNVLGMNSSAVEGNLRVKYVNCWTNLAVVTVRTQELVNLRCALPFVTALEHGSKGSRSVIIKTIKVSGTIRGCQREIKNLHSLAFLRAGNNAELQQKVKDTEKEIEERLNIDD</sequence>
<dbReference type="Pfam" id="PF01900">
    <property type="entry name" value="RNase_P_Rpp14"/>
    <property type="match status" value="1"/>
</dbReference>
<evidence type="ECO:0000313" key="4">
    <source>
        <dbReference type="Proteomes" id="UP001158576"/>
    </source>
</evidence>
<evidence type="ECO:0000256" key="1">
    <source>
        <dbReference type="ARBA" id="ARBA00010800"/>
    </source>
</evidence>
<keyword evidence="4" id="KW-1185">Reference proteome</keyword>